<organism evidence="1 2">
    <name type="scientific">Phlebia brevispora</name>
    <dbReference type="NCBI Taxonomy" id="194682"/>
    <lineage>
        <taxon>Eukaryota</taxon>
        <taxon>Fungi</taxon>
        <taxon>Dikarya</taxon>
        <taxon>Basidiomycota</taxon>
        <taxon>Agaricomycotina</taxon>
        <taxon>Agaricomycetes</taxon>
        <taxon>Polyporales</taxon>
        <taxon>Meruliaceae</taxon>
        <taxon>Phlebia</taxon>
    </lineage>
</organism>
<protein>
    <submittedName>
        <fullName evidence="1">Uncharacterized protein</fullName>
    </submittedName>
</protein>
<evidence type="ECO:0000313" key="2">
    <source>
        <dbReference type="Proteomes" id="UP001148662"/>
    </source>
</evidence>
<sequence length="321" mass="34815">MSSAQAASTAFPAPIGGVPFNSDLAPSIVFVVAYAAVIPLGLYRIIQTKSRTLCTLSTVFFVVERLVTYSLRASAAHTRSQDTSRGLTRYWQSTYGIGYLSIFSSIAAIIHSLLVNATFGVPSAPASESDLDAEKDQPLVTQQTHSVPTEGDQPRARYWYRRICISLSLSSLITLILGIVSGVEYPSAESNPKTANAVEGLRYTTTGMAFIQILIFQGLSVWGYLRVPRISRSGALTMAVLCALLNVVSIYRLVVMHNKTPSLTSTGPGSLNSMTSKATFYIFHVLPEWLAATTLLAINVRQTFGTGMFGDYRLLDKKPAP</sequence>
<dbReference type="EMBL" id="JANHOG010001911">
    <property type="protein sequence ID" value="KAJ3529946.1"/>
    <property type="molecule type" value="Genomic_DNA"/>
</dbReference>
<keyword evidence="2" id="KW-1185">Reference proteome</keyword>
<dbReference type="Proteomes" id="UP001148662">
    <property type="component" value="Unassembled WGS sequence"/>
</dbReference>
<proteinExistence type="predicted"/>
<accession>A0ACC1S173</accession>
<name>A0ACC1S173_9APHY</name>
<reference evidence="1" key="1">
    <citation type="submission" date="2022-07" db="EMBL/GenBank/DDBJ databases">
        <title>Genome Sequence of Phlebia brevispora.</title>
        <authorList>
            <person name="Buettner E."/>
        </authorList>
    </citation>
    <scope>NUCLEOTIDE SEQUENCE</scope>
    <source>
        <strain evidence="1">MPL23</strain>
    </source>
</reference>
<gene>
    <name evidence="1" type="ORF">NM688_g7781</name>
</gene>
<comment type="caution">
    <text evidence="1">The sequence shown here is derived from an EMBL/GenBank/DDBJ whole genome shotgun (WGS) entry which is preliminary data.</text>
</comment>
<evidence type="ECO:0000313" key="1">
    <source>
        <dbReference type="EMBL" id="KAJ3529946.1"/>
    </source>
</evidence>